<gene>
    <name evidence="2" type="ORF">F2Q69_00059035</name>
</gene>
<dbReference type="InterPro" id="IPR000253">
    <property type="entry name" value="FHA_dom"/>
</dbReference>
<accession>A0A8S9RJH1</accession>
<name>A0A8S9RJH1_BRACR</name>
<organism evidence="2 3">
    <name type="scientific">Brassica cretica</name>
    <name type="common">Mustard</name>
    <dbReference type="NCBI Taxonomy" id="69181"/>
    <lineage>
        <taxon>Eukaryota</taxon>
        <taxon>Viridiplantae</taxon>
        <taxon>Streptophyta</taxon>
        <taxon>Embryophyta</taxon>
        <taxon>Tracheophyta</taxon>
        <taxon>Spermatophyta</taxon>
        <taxon>Magnoliopsida</taxon>
        <taxon>eudicotyledons</taxon>
        <taxon>Gunneridae</taxon>
        <taxon>Pentapetalae</taxon>
        <taxon>rosids</taxon>
        <taxon>malvids</taxon>
        <taxon>Brassicales</taxon>
        <taxon>Brassicaceae</taxon>
        <taxon>Brassiceae</taxon>
        <taxon>Brassica</taxon>
    </lineage>
</organism>
<proteinExistence type="predicted"/>
<reference evidence="2" key="1">
    <citation type="submission" date="2019-12" db="EMBL/GenBank/DDBJ databases">
        <title>Genome sequencing and annotation of Brassica cretica.</title>
        <authorList>
            <person name="Studholme D.J."/>
            <person name="Sarris P."/>
        </authorList>
    </citation>
    <scope>NUCLEOTIDE SEQUENCE</scope>
    <source>
        <strain evidence="2">PFS-109/04</strain>
        <tissue evidence="2">Leaf</tissue>
    </source>
</reference>
<dbReference type="InterPro" id="IPR008984">
    <property type="entry name" value="SMAD_FHA_dom_sf"/>
</dbReference>
<sequence>MMAEQQVREKTIPVFTVLKNDAILKNIFVVNSRDFSSPERNGNAEDEVEQILIVGRHPDCDILLTHPSISKYHLQIRSLPSRQKLFVTDLSSVDGTWVRDEKVEADACVEVEEGDVIRIGASTRLYRLHWIPLSHAYDLDNPFVSSTVMEQDEDNRIFEAESQADTASGDDGDGHLDVTSQHVICETPHEFYESLKNPLSERFMWPESLPRGRTWSHFDHVVVREKYNNRTCFPYRKKPTLNGGREESAAAAAKGLKLILLLNSHYGHIH</sequence>
<evidence type="ECO:0000313" key="3">
    <source>
        <dbReference type="Proteomes" id="UP000712600"/>
    </source>
</evidence>
<dbReference type="AlphaFoldDB" id="A0A8S9RJH1"/>
<dbReference type="SMART" id="SM00240">
    <property type="entry name" value="FHA"/>
    <property type="match status" value="1"/>
</dbReference>
<dbReference type="Pfam" id="PF00498">
    <property type="entry name" value="FHA"/>
    <property type="match status" value="1"/>
</dbReference>
<dbReference type="Proteomes" id="UP000712600">
    <property type="component" value="Unassembled WGS sequence"/>
</dbReference>
<dbReference type="EMBL" id="QGKX02000095">
    <property type="protein sequence ID" value="KAF3572841.1"/>
    <property type="molecule type" value="Genomic_DNA"/>
</dbReference>
<dbReference type="SUPFAM" id="SSF49879">
    <property type="entry name" value="SMAD/FHA domain"/>
    <property type="match status" value="1"/>
</dbReference>
<dbReference type="PANTHER" id="PTHR22593">
    <property type="entry name" value="TRANSMEMBRANE PROTEIN 18"/>
    <property type="match status" value="1"/>
</dbReference>
<evidence type="ECO:0000259" key="1">
    <source>
        <dbReference type="PROSITE" id="PS50006"/>
    </source>
</evidence>
<dbReference type="CDD" id="cd22691">
    <property type="entry name" value="FHA_PS1-like"/>
    <property type="match status" value="1"/>
</dbReference>
<dbReference type="PROSITE" id="PS50006">
    <property type="entry name" value="FHA_DOMAIN"/>
    <property type="match status" value="1"/>
</dbReference>
<dbReference type="Gene3D" id="2.60.200.20">
    <property type="match status" value="1"/>
</dbReference>
<dbReference type="PANTHER" id="PTHR22593:SF13">
    <property type="entry name" value="FHA DOMAIN-CONTAINING PROTEIN"/>
    <property type="match status" value="1"/>
</dbReference>
<evidence type="ECO:0000313" key="2">
    <source>
        <dbReference type="EMBL" id="KAF3572841.1"/>
    </source>
</evidence>
<dbReference type="GO" id="GO:0031965">
    <property type="term" value="C:nuclear membrane"/>
    <property type="evidence" value="ECO:0007669"/>
    <property type="project" value="TreeGrafter"/>
</dbReference>
<protein>
    <recommendedName>
        <fullName evidence="1">FHA domain-containing protein</fullName>
    </recommendedName>
</protein>
<comment type="caution">
    <text evidence="2">The sequence shown here is derived from an EMBL/GenBank/DDBJ whole genome shotgun (WGS) entry which is preliminary data.</text>
</comment>
<feature type="domain" description="FHA" evidence="1">
    <location>
        <begin position="52"/>
        <end position="103"/>
    </location>
</feature>